<evidence type="ECO:0000256" key="3">
    <source>
        <dbReference type="ARBA" id="ARBA00022679"/>
    </source>
</evidence>
<dbReference type="Pfam" id="PF25598">
    <property type="entry name" value="ARM_PUB"/>
    <property type="match status" value="1"/>
</dbReference>
<dbReference type="EC" id="2.3.2.27" evidence="5"/>
<dbReference type="SUPFAM" id="SSF48371">
    <property type="entry name" value="ARM repeat"/>
    <property type="match status" value="1"/>
</dbReference>
<organism evidence="7 8">
    <name type="scientific">Oryza meyeriana var. granulata</name>
    <dbReference type="NCBI Taxonomy" id="110450"/>
    <lineage>
        <taxon>Eukaryota</taxon>
        <taxon>Viridiplantae</taxon>
        <taxon>Streptophyta</taxon>
        <taxon>Embryophyta</taxon>
        <taxon>Tracheophyta</taxon>
        <taxon>Spermatophyta</taxon>
        <taxon>Magnoliopsida</taxon>
        <taxon>Liliopsida</taxon>
        <taxon>Poales</taxon>
        <taxon>Poaceae</taxon>
        <taxon>BOP clade</taxon>
        <taxon>Oryzoideae</taxon>
        <taxon>Oryzeae</taxon>
        <taxon>Oryzinae</taxon>
        <taxon>Oryza</taxon>
        <taxon>Oryza meyeriana</taxon>
    </lineage>
</organism>
<dbReference type="InterPro" id="IPR045210">
    <property type="entry name" value="RING-Ubox_PUB"/>
</dbReference>
<keyword evidence="3 5" id="KW-0808">Transferase</keyword>
<dbReference type="Gene3D" id="1.25.10.10">
    <property type="entry name" value="Leucine-rich Repeat Variant"/>
    <property type="match status" value="1"/>
</dbReference>
<dbReference type="SMART" id="SM00504">
    <property type="entry name" value="Ubox"/>
    <property type="match status" value="1"/>
</dbReference>
<dbReference type="InterPro" id="IPR016024">
    <property type="entry name" value="ARM-type_fold"/>
</dbReference>
<proteinExistence type="predicted"/>
<dbReference type="EMBL" id="SPHZ02000001">
    <property type="protein sequence ID" value="KAF0936161.1"/>
    <property type="molecule type" value="Genomic_DNA"/>
</dbReference>
<evidence type="ECO:0000256" key="5">
    <source>
        <dbReference type="RuleBase" id="RU369093"/>
    </source>
</evidence>
<dbReference type="InterPro" id="IPR003613">
    <property type="entry name" value="Ubox_domain"/>
</dbReference>
<evidence type="ECO:0000256" key="1">
    <source>
        <dbReference type="ARBA" id="ARBA00000900"/>
    </source>
</evidence>
<accession>A0A6G1FH17</accession>
<dbReference type="Gene3D" id="3.30.40.10">
    <property type="entry name" value="Zinc/RING finger domain, C3HC4 (zinc finger)"/>
    <property type="match status" value="1"/>
</dbReference>
<comment type="caution">
    <text evidence="7">The sequence shown here is derived from an EMBL/GenBank/DDBJ whole genome shotgun (WGS) entry which is preliminary data.</text>
</comment>
<dbReference type="SUPFAM" id="SSF57850">
    <property type="entry name" value="RING/U-box"/>
    <property type="match status" value="1"/>
</dbReference>
<dbReference type="InterPro" id="IPR058678">
    <property type="entry name" value="ARM_PUB"/>
</dbReference>
<comment type="pathway">
    <text evidence="2 5">Protein modification; protein ubiquitination.</text>
</comment>
<dbReference type="GO" id="GO:0061630">
    <property type="term" value="F:ubiquitin protein ligase activity"/>
    <property type="evidence" value="ECO:0007669"/>
    <property type="project" value="UniProtKB-UniRule"/>
</dbReference>
<dbReference type="InterPro" id="IPR045185">
    <property type="entry name" value="PUB22/23/24-like"/>
</dbReference>
<dbReference type="Proteomes" id="UP000479710">
    <property type="component" value="Unassembled WGS sequence"/>
</dbReference>
<feature type="domain" description="U-box" evidence="6">
    <location>
        <begin position="22"/>
        <end position="96"/>
    </location>
</feature>
<evidence type="ECO:0000256" key="4">
    <source>
        <dbReference type="ARBA" id="ARBA00022786"/>
    </source>
</evidence>
<dbReference type="GO" id="GO:0016567">
    <property type="term" value="P:protein ubiquitination"/>
    <property type="evidence" value="ECO:0007669"/>
    <property type="project" value="UniProtKB-UniRule"/>
</dbReference>
<comment type="catalytic activity">
    <reaction evidence="1 5">
        <text>S-ubiquitinyl-[E2 ubiquitin-conjugating enzyme]-L-cysteine + [acceptor protein]-L-lysine = [E2 ubiquitin-conjugating enzyme]-L-cysteine + N(6)-ubiquitinyl-[acceptor protein]-L-lysine.</text>
        <dbReference type="EC" id="2.3.2.27"/>
    </reaction>
</comment>
<evidence type="ECO:0000313" key="8">
    <source>
        <dbReference type="Proteomes" id="UP000479710"/>
    </source>
</evidence>
<dbReference type="PROSITE" id="PS51698">
    <property type="entry name" value="U_BOX"/>
    <property type="match status" value="1"/>
</dbReference>
<dbReference type="PANTHER" id="PTHR22849:SF111">
    <property type="entry name" value="U-BOX DOMAIN-CONTAINING PROTEIN"/>
    <property type="match status" value="1"/>
</dbReference>
<dbReference type="FunFam" id="3.30.40.10:FF:000442">
    <property type="entry name" value="RING-type E3 ubiquitin transferase"/>
    <property type="match status" value="1"/>
</dbReference>
<protein>
    <recommendedName>
        <fullName evidence="5 6">U-box domain-containing protein</fullName>
        <ecNumber evidence="5">2.3.2.27</ecNumber>
    </recommendedName>
    <alternativeName>
        <fullName evidence="5">RING-type E3 ubiquitin transferase PUB</fullName>
    </alternativeName>
</protein>
<keyword evidence="4 5" id="KW-0833">Ubl conjugation pathway</keyword>
<dbReference type="UniPathway" id="UPA00143"/>
<gene>
    <name evidence="7" type="ORF">E2562_038976</name>
</gene>
<comment type="function">
    <text evidence="5">Functions as an E3 ubiquitin ligase.</text>
</comment>
<evidence type="ECO:0000313" key="7">
    <source>
        <dbReference type="EMBL" id="KAF0936161.1"/>
    </source>
</evidence>
<dbReference type="OrthoDB" id="10064100at2759"/>
<name>A0A6G1FH17_9ORYZ</name>
<evidence type="ECO:0000259" key="6">
    <source>
        <dbReference type="PROSITE" id="PS51698"/>
    </source>
</evidence>
<dbReference type="PANTHER" id="PTHR22849">
    <property type="entry name" value="WDSAM1 PROTEIN"/>
    <property type="match status" value="1"/>
</dbReference>
<evidence type="ECO:0000256" key="2">
    <source>
        <dbReference type="ARBA" id="ARBA00004906"/>
    </source>
</evidence>
<dbReference type="InterPro" id="IPR013083">
    <property type="entry name" value="Znf_RING/FYVE/PHD"/>
</dbReference>
<dbReference type="InterPro" id="IPR011989">
    <property type="entry name" value="ARM-like"/>
</dbReference>
<dbReference type="AlphaFoldDB" id="A0A6G1FH17"/>
<keyword evidence="8" id="KW-1185">Reference proteome</keyword>
<dbReference type="CDD" id="cd16664">
    <property type="entry name" value="RING-Ubox_PUB"/>
    <property type="match status" value="1"/>
</dbReference>
<reference evidence="7 8" key="1">
    <citation type="submission" date="2019-11" db="EMBL/GenBank/DDBJ databases">
        <title>Whole genome sequence of Oryza granulata.</title>
        <authorList>
            <person name="Li W."/>
        </authorList>
    </citation>
    <scope>NUCLEOTIDE SEQUENCE [LARGE SCALE GENOMIC DNA]</scope>
    <source>
        <strain evidence="8">cv. Menghai</strain>
        <tissue evidence="7">Leaf</tissue>
    </source>
</reference>
<sequence length="442" mass="45654">MVRKESTTSMRLPPQHQGLEVKIPSFFRCPISLDVMRSPVSLCTGVTYDRASIQRWLDSGNTTCPATMLPLPSTDLVPNLTLRSLIAHWSTSAASCSPAAAGSVSSGAGPSPAGLVQQVASSDADPSTALRELAARLSDDDVDEFEKNALVGAGGAGETVASVLRRKGEQEISVESAEAAVRVLAAIVALDGIEDANKKRVAAGLAADAAASAASLARVLRGGSGLEARIDAARLVEFLLVNAAGEAKEAVAESSELVAELIRLVGPVDEKGILDMKAVDTGLSCLATISRSRRAARAEMVRLGAVPAAVRALHATAEPGPSAKALRILESAVGCAEGRAALCEDAEAAVPAVVGKMMKAGRDGAEAAVAVLWAVCHKYKDRRAADAAAASEGGLTRLLLLLQSGCSPAARQMALELLKIYKVNAKSCLAGYDSKTTHIMPF</sequence>
<dbReference type="Pfam" id="PF04564">
    <property type="entry name" value="U-box"/>
    <property type="match status" value="1"/>
</dbReference>